<dbReference type="RefSeq" id="WP_126307396.1">
    <property type="nucleotide sequence ID" value="NZ_AP018449.1"/>
</dbReference>
<dbReference type="EC" id="2.9.1.1" evidence="8"/>
<dbReference type="PANTHER" id="PTHR32328:SF0">
    <property type="entry name" value="L-SERYL-TRNA(SEC) SELENIUM TRANSFERASE"/>
    <property type="match status" value="1"/>
</dbReference>
<dbReference type="HAMAP" id="MF_00423">
    <property type="entry name" value="SelA"/>
    <property type="match status" value="1"/>
</dbReference>
<evidence type="ECO:0000259" key="10">
    <source>
        <dbReference type="Pfam" id="PF12390"/>
    </source>
</evidence>
<keyword evidence="6 8" id="KW-0711">Selenium</keyword>
<dbReference type="GO" id="GO:0005737">
    <property type="term" value="C:cytoplasm"/>
    <property type="evidence" value="ECO:0007669"/>
    <property type="project" value="UniProtKB-SubCell"/>
</dbReference>
<name>A0A348AHP6_9FIRM</name>
<comment type="cofactor">
    <cofactor evidence="1 8 9">
        <name>pyridoxal 5'-phosphate</name>
        <dbReference type="ChEBI" id="CHEBI:597326"/>
    </cofactor>
</comment>
<accession>A0A348AHP6</accession>
<dbReference type="Pfam" id="PF03841">
    <property type="entry name" value="SelA"/>
    <property type="match status" value="1"/>
</dbReference>
<keyword evidence="2 8" id="KW-0963">Cytoplasm</keyword>
<evidence type="ECO:0000256" key="3">
    <source>
        <dbReference type="ARBA" id="ARBA00022679"/>
    </source>
</evidence>
<protein>
    <recommendedName>
        <fullName evidence="8">L-seryl-tRNA(Sec) selenium transferase</fullName>
        <ecNumber evidence="8">2.9.1.1</ecNumber>
    </recommendedName>
    <alternativeName>
        <fullName evidence="8">Selenocysteine synthase</fullName>
        <shortName evidence="8">Sec synthase</shortName>
    </alternativeName>
    <alternativeName>
        <fullName evidence="8">Selenocysteinyl-tRNA(Sec) synthase</fullName>
    </alternativeName>
</protein>
<keyword evidence="5 8" id="KW-0648">Protein biosynthesis</keyword>
<organism evidence="11 12">
    <name type="scientific">Methylomusa anaerophila</name>
    <dbReference type="NCBI Taxonomy" id="1930071"/>
    <lineage>
        <taxon>Bacteria</taxon>
        <taxon>Bacillati</taxon>
        <taxon>Bacillota</taxon>
        <taxon>Negativicutes</taxon>
        <taxon>Selenomonadales</taxon>
        <taxon>Sporomusaceae</taxon>
        <taxon>Methylomusa</taxon>
    </lineage>
</organism>
<dbReference type="InterPro" id="IPR018319">
    <property type="entry name" value="SelA-like"/>
</dbReference>
<dbReference type="InterPro" id="IPR025862">
    <property type="entry name" value="SelA_trans_N_dom"/>
</dbReference>
<dbReference type="Pfam" id="PF12390">
    <property type="entry name" value="Se-cys_synth_N"/>
    <property type="match status" value="1"/>
</dbReference>
<dbReference type="AlphaFoldDB" id="A0A348AHP6"/>
<dbReference type="SUPFAM" id="SSF53383">
    <property type="entry name" value="PLP-dependent transferases"/>
    <property type="match status" value="1"/>
</dbReference>
<dbReference type="GO" id="GO:0004125">
    <property type="term" value="F:L-seryl-tRNA(Sec) selenium transferase activity"/>
    <property type="evidence" value="ECO:0007669"/>
    <property type="project" value="UniProtKB-UniRule"/>
</dbReference>
<reference evidence="11 12" key="1">
    <citation type="journal article" date="2018" name="Int. J. Syst. Evol. Microbiol.">
        <title>Methylomusa anaerophila gen. nov., sp. nov., an anaerobic methanol-utilizing bacterium isolated from a microbial fuel cell.</title>
        <authorList>
            <person name="Amano N."/>
            <person name="Yamamuro A."/>
            <person name="Miyahara M."/>
            <person name="Kouzuma A."/>
            <person name="Abe T."/>
            <person name="Watanabe K."/>
        </authorList>
    </citation>
    <scope>NUCLEOTIDE SEQUENCE [LARGE SCALE GENOMIC DNA]</scope>
    <source>
        <strain evidence="11 12">MMFC1</strain>
    </source>
</reference>
<dbReference type="NCBIfam" id="TIGR00474">
    <property type="entry name" value="selA"/>
    <property type="match status" value="1"/>
</dbReference>
<proteinExistence type="inferred from homology"/>
<comment type="subcellular location">
    <subcellularLocation>
        <location evidence="8">Cytoplasm</location>
    </subcellularLocation>
</comment>
<evidence type="ECO:0000256" key="9">
    <source>
        <dbReference type="PIRSR" id="PIRSR618319-50"/>
    </source>
</evidence>
<dbReference type="GO" id="GO:0001717">
    <property type="term" value="P:conversion of seryl-tRNAsec to selenocys-tRNAsec"/>
    <property type="evidence" value="ECO:0007669"/>
    <property type="project" value="UniProtKB-UniRule"/>
</dbReference>
<comment type="similarity">
    <text evidence="7 8">Belongs to the SelA family.</text>
</comment>
<gene>
    <name evidence="8 11" type="primary">selA</name>
    <name evidence="11" type="ORF">MAMMFC1_01248</name>
</gene>
<feature type="domain" description="L-seryl-tRNA selenium transferase N-terminal" evidence="10">
    <location>
        <begin position="10"/>
        <end position="49"/>
    </location>
</feature>
<evidence type="ECO:0000256" key="8">
    <source>
        <dbReference type="HAMAP-Rule" id="MF_00423"/>
    </source>
</evidence>
<dbReference type="InterPro" id="IPR015424">
    <property type="entry name" value="PyrdxlP-dep_Trfase"/>
</dbReference>
<evidence type="ECO:0000256" key="2">
    <source>
        <dbReference type="ARBA" id="ARBA00022490"/>
    </source>
</evidence>
<comment type="pathway">
    <text evidence="8">Aminoacyl-tRNA biosynthesis; selenocysteinyl-tRNA(Sec) biosynthesis; selenocysteinyl-tRNA(Sec) from L-seryl-tRNA(Sec) (bacterial route): step 1/1.</text>
</comment>
<dbReference type="Gene3D" id="3.40.640.10">
    <property type="entry name" value="Type I PLP-dependent aspartate aminotransferase-like (Major domain)"/>
    <property type="match status" value="1"/>
</dbReference>
<comment type="catalytic activity">
    <reaction evidence="8">
        <text>L-seryl-tRNA(Sec) + selenophosphate + H(+) = L-selenocysteinyl-tRNA(Sec) + phosphate</text>
        <dbReference type="Rhea" id="RHEA:22728"/>
        <dbReference type="Rhea" id="RHEA-COMP:9742"/>
        <dbReference type="Rhea" id="RHEA-COMP:9743"/>
        <dbReference type="ChEBI" id="CHEBI:15378"/>
        <dbReference type="ChEBI" id="CHEBI:16144"/>
        <dbReference type="ChEBI" id="CHEBI:43474"/>
        <dbReference type="ChEBI" id="CHEBI:78533"/>
        <dbReference type="ChEBI" id="CHEBI:78573"/>
        <dbReference type="EC" id="2.9.1.1"/>
    </reaction>
</comment>
<dbReference type="PANTHER" id="PTHR32328">
    <property type="entry name" value="L-SERYL-TRNA(SEC) SELENIUM TRANSFERASE"/>
    <property type="match status" value="1"/>
</dbReference>
<dbReference type="Proteomes" id="UP000276437">
    <property type="component" value="Chromosome"/>
</dbReference>
<sequence length="468" mass="50833">MDRELTKERLRSLPAIDRLVAAAGCKNDLQQFPYPLLVEKIRQVVDEARQKIQQGEVVDISVPALLTDVLLKFEAAAKPSLRTVINATGVVLHTNLGRAPLSIRAKSMVEKVLTGYCNLEYNIASGERGSRYSHIVKRLCTITGAEDALVVNNNAAAVLLVLSGLAKGKEVIVSRGELVEIGGAFRVPDVLRQSGAQLIEVGTTNKTHLYDYEQAISLNTGAILKVHTSNYKIVGFTAQPDSKELSLLARRHNLPLIEDLGSGTLVPLSFGGDREPSVQESLAVGFDIVTFSGDKLMGGSQGGIIAGKAEYIGRLKKHPLLRAIRIDKLSLAALEGTLMDYQLGNPVCDVPVLNMLHRTQEELYDRAKRLADKIRPLADTGWNISINQLVSQAGGGALPTAALPSYGVAVTPGRYSAAALETQLRVRENPIIVRVQEEKVIFDVRCMTDSDLDETAKILLEISKSMDQ</sequence>
<dbReference type="KEGG" id="mana:MAMMFC1_01248"/>
<feature type="modified residue" description="N6-(pyridoxal phosphate)lysine" evidence="8 9">
    <location>
        <position position="295"/>
    </location>
</feature>
<dbReference type="UniPathway" id="UPA00906">
    <property type="reaction ID" value="UER00896"/>
</dbReference>
<evidence type="ECO:0000256" key="7">
    <source>
        <dbReference type="ARBA" id="ARBA00044507"/>
    </source>
</evidence>
<comment type="function">
    <text evidence="8">Converts seryl-tRNA(Sec) to selenocysteinyl-tRNA(Sec) required for selenoprotein biosynthesis.</text>
</comment>
<evidence type="ECO:0000256" key="6">
    <source>
        <dbReference type="ARBA" id="ARBA00023266"/>
    </source>
</evidence>
<dbReference type="EMBL" id="AP018449">
    <property type="protein sequence ID" value="BBB90594.1"/>
    <property type="molecule type" value="Genomic_DNA"/>
</dbReference>
<evidence type="ECO:0000256" key="5">
    <source>
        <dbReference type="ARBA" id="ARBA00022917"/>
    </source>
</evidence>
<dbReference type="Gene3D" id="3.90.1150.180">
    <property type="match status" value="1"/>
</dbReference>
<evidence type="ECO:0000313" key="11">
    <source>
        <dbReference type="EMBL" id="BBB90594.1"/>
    </source>
</evidence>
<keyword evidence="3 8" id="KW-0808">Transferase</keyword>
<keyword evidence="12" id="KW-1185">Reference proteome</keyword>
<dbReference type="GO" id="GO:0001514">
    <property type="term" value="P:selenocysteine incorporation"/>
    <property type="evidence" value="ECO:0007669"/>
    <property type="project" value="UniProtKB-UniRule"/>
</dbReference>
<evidence type="ECO:0000256" key="4">
    <source>
        <dbReference type="ARBA" id="ARBA00022898"/>
    </source>
</evidence>
<evidence type="ECO:0000256" key="1">
    <source>
        <dbReference type="ARBA" id="ARBA00001933"/>
    </source>
</evidence>
<evidence type="ECO:0000313" key="12">
    <source>
        <dbReference type="Proteomes" id="UP000276437"/>
    </source>
</evidence>
<dbReference type="InterPro" id="IPR004534">
    <property type="entry name" value="SelA_trans"/>
</dbReference>
<dbReference type="InterPro" id="IPR015421">
    <property type="entry name" value="PyrdxlP-dep_Trfase_major"/>
</dbReference>
<keyword evidence="4 8" id="KW-0663">Pyridoxal phosphate</keyword>
<dbReference type="OrthoDB" id="9787096at2"/>